<dbReference type="PROSITE" id="PS51762">
    <property type="entry name" value="GH16_2"/>
    <property type="match status" value="1"/>
</dbReference>
<dbReference type="PANTHER" id="PTHR10963">
    <property type="entry name" value="GLYCOSYL HYDROLASE-RELATED"/>
    <property type="match status" value="1"/>
</dbReference>
<keyword evidence="9" id="KW-0812">Transmembrane</keyword>
<feature type="region of interest" description="Disordered" evidence="8">
    <location>
        <begin position="795"/>
        <end position="909"/>
    </location>
</feature>
<dbReference type="PROSITE" id="PS50847">
    <property type="entry name" value="GRAM_POS_ANCHORING"/>
    <property type="match status" value="1"/>
</dbReference>
<keyword evidence="9" id="KW-0472">Membrane</keyword>
<comment type="subcellular location">
    <subcellularLocation>
        <location evidence="1">Secreted</location>
        <location evidence="1">Cell wall</location>
        <topology evidence="1">Peptidoglycan-anchor</topology>
    </subcellularLocation>
</comment>
<feature type="domain" description="GH16" evidence="12">
    <location>
        <begin position="24"/>
        <end position="291"/>
    </location>
</feature>
<evidence type="ECO:0000256" key="10">
    <source>
        <dbReference type="SAM" id="SignalP"/>
    </source>
</evidence>
<evidence type="ECO:0000259" key="11">
    <source>
        <dbReference type="PROSITE" id="PS50847"/>
    </source>
</evidence>
<keyword evidence="7" id="KW-0572">Peptidoglycan-anchor</keyword>
<dbReference type="Gene3D" id="2.60.120.200">
    <property type="match status" value="1"/>
</dbReference>
<dbReference type="NCBIfam" id="TIGR01167">
    <property type="entry name" value="LPXTG_anchor"/>
    <property type="match status" value="1"/>
</dbReference>
<evidence type="ECO:0000313" key="13">
    <source>
        <dbReference type="EMBL" id="MCV9886557.1"/>
    </source>
</evidence>
<dbReference type="Gene3D" id="2.60.120.260">
    <property type="entry name" value="Galactose-binding domain-like"/>
    <property type="match status" value="3"/>
</dbReference>
<comment type="caution">
    <text evidence="13">The sequence shown here is derived from an EMBL/GenBank/DDBJ whole genome shotgun (WGS) entry which is preliminary data.</text>
</comment>
<protein>
    <submittedName>
        <fullName evidence="13">Carbohydrate binding domain-containing protein</fullName>
    </submittedName>
</protein>
<keyword evidence="5 10" id="KW-0732">Signal</keyword>
<feature type="chain" id="PRO_5047136611" evidence="10">
    <location>
        <begin position="29"/>
        <end position="942"/>
    </location>
</feature>
<feature type="domain" description="Gram-positive cocci surface proteins LPxTG" evidence="11">
    <location>
        <begin position="908"/>
        <end position="942"/>
    </location>
</feature>
<dbReference type="InterPro" id="IPR000757">
    <property type="entry name" value="Beta-glucanase-like"/>
</dbReference>
<dbReference type="PANTHER" id="PTHR10963:SF55">
    <property type="entry name" value="GLYCOSIDE HYDROLASE FAMILY 16 PROTEIN"/>
    <property type="match status" value="1"/>
</dbReference>
<dbReference type="Proteomes" id="UP001526147">
    <property type="component" value="Unassembled WGS sequence"/>
</dbReference>
<dbReference type="Pfam" id="PF02018">
    <property type="entry name" value="CBM_4_9"/>
    <property type="match status" value="3"/>
</dbReference>
<dbReference type="InterPro" id="IPR013320">
    <property type="entry name" value="ConA-like_dom_sf"/>
</dbReference>
<evidence type="ECO:0000256" key="7">
    <source>
        <dbReference type="ARBA" id="ARBA00023088"/>
    </source>
</evidence>
<reference evidence="13 14" key="1">
    <citation type="submission" date="2022-10" db="EMBL/GenBank/DDBJ databases">
        <title>Draft genome assembly of moderately radiation resistant bacterium Metabacillus halosaccharovorans.</title>
        <authorList>
            <person name="Pal S."/>
            <person name="Gopinathan A."/>
        </authorList>
    </citation>
    <scope>NUCLEOTIDE SEQUENCE [LARGE SCALE GENOMIC DNA]</scope>
    <source>
        <strain evidence="13 14">VITHBRA001</strain>
    </source>
</reference>
<evidence type="ECO:0000256" key="9">
    <source>
        <dbReference type="SAM" id="Phobius"/>
    </source>
</evidence>
<feature type="signal peptide" evidence="10">
    <location>
        <begin position="1"/>
        <end position="28"/>
    </location>
</feature>
<evidence type="ECO:0000256" key="5">
    <source>
        <dbReference type="ARBA" id="ARBA00022729"/>
    </source>
</evidence>
<dbReference type="InterPro" id="IPR008979">
    <property type="entry name" value="Galactose-bd-like_sf"/>
</dbReference>
<accession>A0ABT3DIS3</accession>
<keyword evidence="3" id="KW-0134">Cell wall</keyword>
<keyword evidence="4" id="KW-0964">Secreted</keyword>
<name>A0ABT3DIS3_9BACI</name>
<evidence type="ECO:0000256" key="3">
    <source>
        <dbReference type="ARBA" id="ARBA00022512"/>
    </source>
</evidence>
<comment type="similarity">
    <text evidence="2">Belongs to the glycosyl hydrolase 16 family.</text>
</comment>
<dbReference type="SUPFAM" id="SSF49899">
    <property type="entry name" value="Concanavalin A-like lectins/glucanases"/>
    <property type="match status" value="1"/>
</dbReference>
<gene>
    <name evidence="13" type="ORF">OIH86_13000</name>
</gene>
<dbReference type="SUPFAM" id="SSF49785">
    <property type="entry name" value="Galactose-binding domain-like"/>
    <property type="match status" value="3"/>
</dbReference>
<feature type="compositionally biased region" description="Basic and acidic residues" evidence="8">
    <location>
        <begin position="890"/>
        <end position="908"/>
    </location>
</feature>
<dbReference type="Pfam" id="PF00746">
    <property type="entry name" value="Gram_pos_anchor"/>
    <property type="match status" value="1"/>
</dbReference>
<evidence type="ECO:0000256" key="8">
    <source>
        <dbReference type="SAM" id="MobiDB-lite"/>
    </source>
</evidence>
<proteinExistence type="inferred from homology"/>
<dbReference type="InterPro" id="IPR050546">
    <property type="entry name" value="Glycosyl_Hydrlase_16"/>
</dbReference>
<evidence type="ECO:0000256" key="2">
    <source>
        <dbReference type="ARBA" id="ARBA00006865"/>
    </source>
</evidence>
<evidence type="ECO:0000256" key="6">
    <source>
        <dbReference type="ARBA" id="ARBA00022801"/>
    </source>
</evidence>
<keyword evidence="14" id="KW-1185">Reference proteome</keyword>
<keyword evidence="6" id="KW-0378">Hydrolase</keyword>
<keyword evidence="9" id="KW-1133">Transmembrane helix</keyword>
<feature type="compositionally biased region" description="Acidic residues" evidence="8">
    <location>
        <begin position="809"/>
        <end position="876"/>
    </location>
</feature>
<sequence length="942" mass="104876">MNFRKLLIFSIAVILFSSSFPFKSNVSAAENPSTDTSSASKDWELIWSDEFNGDDINMGNWSYDVPTNGRYNGEIQSYTENNAFVKDGSLILEARKEDITEADGKTYNYSSAKLISKGKQKWTYGKVEVKAKMPSGQGIWPAIWMMPEDEPFYGTWPVSGEIDIMELLGHEPDTIHGTIHFGKPHQQRQGHYYLPDGQSFADDYHIYSIEWEPGEIRWYVDGHLYHTANDWFNKSDSNADDYTYPAPFDQDFFLIMNISVGGGWPGNPDETTVFPQQMAVDYVKVFQKDEYPEREKPISEDNDDVRAPLEDGNYVYNGGFDINDPEVEGIEGIEYSDYWIFSKDGGANATLVPNDGAMDVKIESGGNVEHGVQLLQAPIHLIKGAKYKASFRAKAENERPVKVKIGADGDRSWKDYAGQDPFTLTTSWEDYSFEFTMNDETDVKARYEFNMGLTDGDISLDDVRLEKIEDAPPVDPSKIVRDPLPTGNYIYNGTFDQGTERMGFWEFRTDESADATSYIGSAVNERRFEAWITNGGNNKNSVQLAQNGFSLENEKPYQLTFEASAEAERDIQVAITNSKSEIIHEEIVNLTPETKEYTLDFTNDAATDNRSELQFNIGGNQNDVYIDNVFMKRLPLEQVEGNLVKNGIFDGLANWRAEAYNPGKATFAVNEDGQAKAAITDIGSADWNIQLFQHGINVEQDATYEVSFDAKSTVDRPLRVQLQHNGEEDNNWTGYFDQVADLTDTLQTFTYTFTMSEPTDASAKFGFALGIDADGLTPAEIQDVFIDNVVIKIVEDNSNPENPPGTDEPGTDEPGTDEPGTDEPGTDEPGTDEPGTDEPGTDEPGTDEPGTDEPGTDEPGTDEPGTDEPGTDEPGTDEPGTNEPGTNEPNTKDPEVKQGENSGEKQRLPDTATNTFNLLALGLLVFMFGSVLVIKARRKKSF</sequence>
<feature type="transmembrane region" description="Helical" evidence="9">
    <location>
        <begin position="916"/>
        <end position="934"/>
    </location>
</feature>
<dbReference type="Pfam" id="PF00722">
    <property type="entry name" value="Glyco_hydro_16"/>
    <property type="match status" value="1"/>
</dbReference>
<dbReference type="EMBL" id="JAOYEY010000040">
    <property type="protein sequence ID" value="MCV9886557.1"/>
    <property type="molecule type" value="Genomic_DNA"/>
</dbReference>
<evidence type="ECO:0000256" key="1">
    <source>
        <dbReference type="ARBA" id="ARBA00004168"/>
    </source>
</evidence>
<dbReference type="InterPro" id="IPR019931">
    <property type="entry name" value="LPXTG_anchor"/>
</dbReference>
<dbReference type="CDD" id="cd08023">
    <property type="entry name" value="GH16_laminarinase_like"/>
    <property type="match status" value="1"/>
</dbReference>
<evidence type="ECO:0000259" key="12">
    <source>
        <dbReference type="PROSITE" id="PS51762"/>
    </source>
</evidence>
<dbReference type="InterPro" id="IPR003305">
    <property type="entry name" value="CenC_carb-bd"/>
</dbReference>
<evidence type="ECO:0000313" key="14">
    <source>
        <dbReference type="Proteomes" id="UP001526147"/>
    </source>
</evidence>
<evidence type="ECO:0000256" key="4">
    <source>
        <dbReference type="ARBA" id="ARBA00022525"/>
    </source>
</evidence>
<dbReference type="RefSeq" id="WP_264143132.1">
    <property type="nucleotide sequence ID" value="NZ_JAOYEY010000040.1"/>
</dbReference>
<organism evidence="13 14">
    <name type="scientific">Metabacillus halosaccharovorans</name>
    <dbReference type="NCBI Taxonomy" id="930124"/>
    <lineage>
        <taxon>Bacteria</taxon>
        <taxon>Bacillati</taxon>
        <taxon>Bacillota</taxon>
        <taxon>Bacilli</taxon>
        <taxon>Bacillales</taxon>
        <taxon>Bacillaceae</taxon>
        <taxon>Metabacillus</taxon>
    </lineage>
</organism>